<evidence type="ECO:0000256" key="6">
    <source>
        <dbReference type="ARBA" id="ARBA00022679"/>
    </source>
</evidence>
<dbReference type="SMART" id="SM00825">
    <property type="entry name" value="PKS_KS"/>
    <property type="match status" value="1"/>
</dbReference>
<evidence type="ECO:0000259" key="14">
    <source>
        <dbReference type="PROSITE" id="PS52004"/>
    </source>
</evidence>
<dbReference type="AlphaFoldDB" id="A0A6H1WTG8"/>
<dbReference type="Gene3D" id="3.40.47.10">
    <property type="match status" value="1"/>
</dbReference>
<evidence type="ECO:0000256" key="2">
    <source>
        <dbReference type="ARBA" id="ARBA00008467"/>
    </source>
</evidence>
<evidence type="ECO:0000256" key="10">
    <source>
        <dbReference type="ARBA" id="ARBA00023315"/>
    </source>
</evidence>
<evidence type="ECO:0000313" key="16">
    <source>
        <dbReference type="Proteomes" id="UP000501253"/>
    </source>
</evidence>
<dbReference type="PANTHER" id="PTHR11712">
    <property type="entry name" value="POLYKETIDE SYNTHASE-RELATED"/>
    <property type="match status" value="1"/>
</dbReference>
<dbReference type="InterPro" id="IPR016039">
    <property type="entry name" value="Thiolase-like"/>
</dbReference>
<dbReference type="GO" id="GO:0004315">
    <property type="term" value="F:3-oxoacyl-[acyl-carrier-protein] synthase activity"/>
    <property type="evidence" value="ECO:0007669"/>
    <property type="project" value="UniProtKB-UniRule"/>
</dbReference>
<evidence type="ECO:0000256" key="3">
    <source>
        <dbReference type="ARBA" id="ARBA00012356"/>
    </source>
</evidence>
<dbReference type="InterPro" id="IPR014030">
    <property type="entry name" value="Ketoacyl_synth_N"/>
</dbReference>
<comment type="function">
    <text evidence="11">Involved in the type II fatty acid elongation cycle. Catalyzes the elongation of a wide range of acyl-ACP by the addition of two carbons from malonyl-ACP to an acyl acceptor. Can efficiently catalyze the conversion of palmitoleoyl-ACP (cis-hexadec-9-enoyl-ACP) to cis-vaccenoyl-ACP (cis-octadec-11-enoyl-ACP), an essential step in the thermal regulation of fatty acid composition.</text>
</comment>
<evidence type="ECO:0000256" key="9">
    <source>
        <dbReference type="ARBA" id="ARBA00023160"/>
    </source>
</evidence>
<keyword evidence="10 11" id="KW-0012">Acyltransferase</keyword>
<dbReference type="PROSITE" id="PS52004">
    <property type="entry name" value="KS3_2"/>
    <property type="match status" value="1"/>
</dbReference>
<dbReference type="InterPro" id="IPR014031">
    <property type="entry name" value="Ketoacyl_synth_C"/>
</dbReference>
<evidence type="ECO:0000256" key="1">
    <source>
        <dbReference type="ARBA" id="ARBA00005194"/>
    </source>
</evidence>
<dbReference type="EMBL" id="CP042909">
    <property type="protein sequence ID" value="QJA06478.1"/>
    <property type="molecule type" value="Genomic_DNA"/>
</dbReference>
<dbReference type="Proteomes" id="UP000501253">
    <property type="component" value="Chromosome"/>
</dbReference>
<dbReference type="SUPFAM" id="SSF53901">
    <property type="entry name" value="Thiolase-like"/>
    <property type="match status" value="2"/>
</dbReference>
<protein>
    <recommendedName>
        <fullName evidence="4 11">3-oxoacyl-[acyl-carrier-protein] synthase 2</fullName>
        <ecNumber evidence="3 11">2.3.1.179</ecNumber>
    </recommendedName>
</protein>
<keyword evidence="6 11" id="KW-0808">Transferase</keyword>
<dbReference type="UniPathway" id="UPA00094"/>
<proteinExistence type="inferred from homology"/>
<keyword evidence="5 11" id="KW-0444">Lipid biosynthesis</keyword>
<dbReference type="InterPro" id="IPR018201">
    <property type="entry name" value="Ketoacyl_synth_AS"/>
</dbReference>
<name>A0A6H1WTG8_9BACT</name>
<comment type="catalytic activity">
    <reaction evidence="11">
        <text>(9Z)-hexadecenoyl-[ACP] + malonyl-[ACP] + H(+) = 3-oxo-(11Z)-octadecenoyl-[ACP] + holo-[ACP] + CO2</text>
        <dbReference type="Rhea" id="RHEA:55040"/>
        <dbReference type="Rhea" id="RHEA-COMP:9623"/>
        <dbReference type="Rhea" id="RHEA-COMP:9685"/>
        <dbReference type="Rhea" id="RHEA-COMP:10800"/>
        <dbReference type="Rhea" id="RHEA-COMP:14074"/>
        <dbReference type="ChEBI" id="CHEBI:15378"/>
        <dbReference type="ChEBI" id="CHEBI:16526"/>
        <dbReference type="ChEBI" id="CHEBI:64479"/>
        <dbReference type="ChEBI" id="CHEBI:78449"/>
        <dbReference type="ChEBI" id="CHEBI:83989"/>
        <dbReference type="ChEBI" id="CHEBI:138538"/>
        <dbReference type="EC" id="2.3.1.179"/>
    </reaction>
</comment>
<keyword evidence="8" id="KW-0443">Lipid metabolism</keyword>
<dbReference type="KEGG" id="tmai:FVE67_06535"/>
<evidence type="ECO:0000256" key="12">
    <source>
        <dbReference type="PIRSR" id="PIRSR000447-1"/>
    </source>
</evidence>
<dbReference type="NCBIfam" id="NF004970">
    <property type="entry name" value="PRK06333.1"/>
    <property type="match status" value="1"/>
</dbReference>
<dbReference type="Pfam" id="PF00109">
    <property type="entry name" value="ketoacyl-synt"/>
    <property type="match status" value="1"/>
</dbReference>
<dbReference type="PROSITE" id="PS00606">
    <property type="entry name" value="KS3_1"/>
    <property type="match status" value="1"/>
</dbReference>
<dbReference type="InterPro" id="IPR000794">
    <property type="entry name" value="Beta-ketoacyl_synthase"/>
</dbReference>
<dbReference type="EC" id="2.3.1.179" evidence="3 11"/>
<gene>
    <name evidence="15" type="primary">fabF</name>
    <name evidence="15" type="ORF">FVE67_06535</name>
</gene>
<sequence>MRRRVVVTGLGAISPLGIGVEETWKRAVAGESGIGPITKFDARDLPVRIAGEVKGFRAEDFMPKKLVSRVDVFIQYAIAASRMALEDAGLPLENLGPRAGVIVGVGMGGMGIVEQYTLVLRERGWRRVTPFFIPMVIPNMAAGQVAILFGATGPNTAVCTACAAGNHAIGEAFRLIREGLADLMICGGTESLITPLSVSGFAVMKALSTRNEAPERASRPFDARRDGFVMAEGCGILVLEELEHARARGARIYAELAGYGLTADAYHMTAPHPEGEGAARCMEMALADAGLRPEDVDYINAHGTSTPLNDAAETRAIKRVFGEHAYRLAVSSTKSMTGHLLGGAGGLEAVLTVKAVAEDLVPPTINYEEPDPDCDLDYVPNQARKMPVRAAMSNAFGFGGTNAVLVFKKYGEGS</sequence>
<dbReference type="PIRSF" id="PIRSF000447">
    <property type="entry name" value="KAS_II"/>
    <property type="match status" value="1"/>
</dbReference>
<dbReference type="FunFam" id="3.40.47.10:FF:000009">
    <property type="entry name" value="3-oxoacyl-[acyl-carrier-protein] synthase 2"/>
    <property type="match status" value="1"/>
</dbReference>
<dbReference type="NCBIfam" id="NF005589">
    <property type="entry name" value="PRK07314.1"/>
    <property type="match status" value="1"/>
</dbReference>
<comment type="pathway">
    <text evidence="1 11">Lipid metabolism; fatty acid biosynthesis.</text>
</comment>
<dbReference type="InterPro" id="IPR017568">
    <property type="entry name" value="3-oxoacyl-ACP_synth-2"/>
</dbReference>
<dbReference type="InterPro" id="IPR020841">
    <property type="entry name" value="PKS_Beta-ketoAc_synthase_dom"/>
</dbReference>
<organism evidence="15 16">
    <name type="scientific">Thermosulfurimonas marina</name>
    <dbReference type="NCBI Taxonomy" id="2047767"/>
    <lineage>
        <taxon>Bacteria</taxon>
        <taxon>Pseudomonadati</taxon>
        <taxon>Thermodesulfobacteriota</taxon>
        <taxon>Thermodesulfobacteria</taxon>
        <taxon>Thermodesulfobacteriales</taxon>
        <taxon>Thermodesulfobacteriaceae</taxon>
        <taxon>Thermosulfurimonas</taxon>
    </lineage>
</organism>
<dbReference type="NCBIfam" id="TIGR03150">
    <property type="entry name" value="fabF"/>
    <property type="match status" value="1"/>
</dbReference>
<dbReference type="PANTHER" id="PTHR11712:SF336">
    <property type="entry name" value="3-OXOACYL-[ACYL-CARRIER-PROTEIN] SYNTHASE, MITOCHONDRIAL"/>
    <property type="match status" value="1"/>
</dbReference>
<comment type="catalytic activity">
    <reaction evidence="11">
        <text>a fatty acyl-[ACP] + malonyl-[ACP] + H(+) = a 3-oxoacyl-[ACP] + holo-[ACP] + CO2</text>
        <dbReference type="Rhea" id="RHEA:22836"/>
        <dbReference type="Rhea" id="RHEA-COMP:9623"/>
        <dbReference type="Rhea" id="RHEA-COMP:9685"/>
        <dbReference type="Rhea" id="RHEA-COMP:9916"/>
        <dbReference type="Rhea" id="RHEA-COMP:14125"/>
        <dbReference type="ChEBI" id="CHEBI:15378"/>
        <dbReference type="ChEBI" id="CHEBI:16526"/>
        <dbReference type="ChEBI" id="CHEBI:64479"/>
        <dbReference type="ChEBI" id="CHEBI:78449"/>
        <dbReference type="ChEBI" id="CHEBI:78776"/>
        <dbReference type="ChEBI" id="CHEBI:138651"/>
    </reaction>
</comment>
<feature type="domain" description="Ketosynthase family 3 (KS3)" evidence="14">
    <location>
        <begin position="2"/>
        <end position="409"/>
    </location>
</feature>
<comment type="similarity">
    <text evidence="2 11 13">Belongs to the thiolase-like superfamily. Beta-ketoacyl-ACP synthases family.</text>
</comment>
<evidence type="ECO:0000313" key="15">
    <source>
        <dbReference type="EMBL" id="QJA06478.1"/>
    </source>
</evidence>
<keyword evidence="9 11" id="KW-0275">Fatty acid biosynthesis</keyword>
<dbReference type="RefSeq" id="WP_168719828.1">
    <property type="nucleotide sequence ID" value="NZ_CP042909.1"/>
</dbReference>
<dbReference type="GO" id="GO:0005829">
    <property type="term" value="C:cytosol"/>
    <property type="evidence" value="ECO:0007669"/>
    <property type="project" value="TreeGrafter"/>
</dbReference>
<reference evidence="15 16" key="1">
    <citation type="submission" date="2019-08" db="EMBL/GenBank/DDBJ databases">
        <title>Complete genome sequence of Thermosulfurimonas marina SU872T, an anaerobic thermophilic chemolithoautotrophic bacterium isolated from a shallow marine hydrothermal vent.</title>
        <authorList>
            <person name="Allioux M."/>
            <person name="Jebbar M."/>
            <person name="Slobodkina G."/>
            <person name="Slobodkin A."/>
            <person name="Moalic Y."/>
            <person name="Frolova A."/>
            <person name="Shao Z."/>
            <person name="Alain K."/>
        </authorList>
    </citation>
    <scope>NUCLEOTIDE SEQUENCE [LARGE SCALE GENOMIC DNA]</scope>
    <source>
        <strain evidence="15 16">SU872</strain>
    </source>
</reference>
<evidence type="ECO:0000256" key="13">
    <source>
        <dbReference type="RuleBase" id="RU003694"/>
    </source>
</evidence>
<evidence type="ECO:0000256" key="5">
    <source>
        <dbReference type="ARBA" id="ARBA00022516"/>
    </source>
</evidence>
<accession>A0A6H1WTG8</accession>
<evidence type="ECO:0000256" key="11">
    <source>
        <dbReference type="PIRNR" id="PIRNR000447"/>
    </source>
</evidence>
<keyword evidence="7" id="KW-0276">Fatty acid metabolism</keyword>
<evidence type="ECO:0000256" key="4">
    <source>
        <dbReference type="ARBA" id="ARBA00014657"/>
    </source>
</evidence>
<dbReference type="Pfam" id="PF02801">
    <property type="entry name" value="Ketoacyl-synt_C"/>
    <property type="match status" value="1"/>
</dbReference>
<feature type="active site" description="For beta-ketoacyl synthase activity" evidence="12">
    <location>
        <position position="162"/>
    </location>
</feature>
<evidence type="ECO:0000256" key="7">
    <source>
        <dbReference type="ARBA" id="ARBA00022832"/>
    </source>
</evidence>
<evidence type="ECO:0000256" key="8">
    <source>
        <dbReference type="ARBA" id="ARBA00023098"/>
    </source>
</evidence>
<keyword evidence="16" id="KW-1185">Reference proteome</keyword>
<dbReference type="CDD" id="cd00834">
    <property type="entry name" value="KAS_I_II"/>
    <property type="match status" value="1"/>
</dbReference>
<dbReference type="GO" id="GO:0006633">
    <property type="term" value="P:fatty acid biosynthetic process"/>
    <property type="evidence" value="ECO:0007669"/>
    <property type="project" value="UniProtKB-UniRule"/>
</dbReference>